<evidence type="ECO:0000256" key="1">
    <source>
        <dbReference type="SAM" id="MobiDB-lite"/>
    </source>
</evidence>
<dbReference type="AlphaFoldDB" id="A1VRC6"/>
<keyword evidence="3" id="KW-1185">Reference proteome</keyword>
<organism evidence="2 3">
    <name type="scientific">Polaromonas naphthalenivorans (strain CJ2)</name>
    <dbReference type="NCBI Taxonomy" id="365044"/>
    <lineage>
        <taxon>Bacteria</taxon>
        <taxon>Pseudomonadati</taxon>
        <taxon>Pseudomonadota</taxon>
        <taxon>Betaproteobacteria</taxon>
        <taxon>Burkholderiales</taxon>
        <taxon>Comamonadaceae</taxon>
        <taxon>Polaromonas</taxon>
    </lineage>
</organism>
<dbReference type="KEGG" id="pna:Pnap_2905"/>
<dbReference type="HOGENOM" id="CLU_2168658_0_0_4"/>
<dbReference type="RefSeq" id="WP_011802278.1">
    <property type="nucleotide sequence ID" value="NC_008781.1"/>
</dbReference>
<proteinExistence type="predicted"/>
<dbReference type="Proteomes" id="UP000000644">
    <property type="component" value="Chromosome"/>
</dbReference>
<gene>
    <name evidence="2" type="ordered locus">Pnap_2905</name>
</gene>
<name>A1VRC6_POLNA</name>
<sequence length="110" mass="11971">MTGNEKPRSAALTGVDGGHKTHAIGLRKRRDESSHSALEASDCFRFLPGLVTRLMSENSDNCRLNRVPPTDKPNFSITIHRAIGVFFTSFLTLRGTANASAKRAFSAGRP</sequence>
<evidence type="ECO:0000313" key="3">
    <source>
        <dbReference type="Proteomes" id="UP000000644"/>
    </source>
</evidence>
<evidence type="ECO:0000313" key="2">
    <source>
        <dbReference type="EMBL" id="ABM38204.1"/>
    </source>
</evidence>
<protein>
    <submittedName>
        <fullName evidence="2">Uncharacterized protein</fullName>
    </submittedName>
</protein>
<dbReference type="EMBL" id="CP000529">
    <property type="protein sequence ID" value="ABM38204.1"/>
    <property type="molecule type" value="Genomic_DNA"/>
</dbReference>
<accession>A1VRC6</accession>
<reference evidence="3" key="1">
    <citation type="journal article" date="2009" name="Environ. Microbiol.">
        <title>The genome of Polaromonas naphthalenivorans strain CJ2, isolated from coal tar-contaminated sediment, reveals physiological and metabolic versatility and evolution through extensive horizontal gene transfer.</title>
        <authorList>
            <person name="Yagi J.M."/>
            <person name="Sims D."/>
            <person name="Brettin T."/>
            <person name="Bruce D."/>
            <person name="Madsen E.L."/>
        </authorList>
    </citation>
    <scope>NUCLEOTIDE SEQUENCE [LARGE SCALE GENOMIC DNA]</scope>
    <source>
        <strain evidence="3">CJ2</strain>
    </source>
</reference>
<feature type="region of interest" description="Disordered" evidence="1">
    <location>
        <begin position="1"/>
        <end position="35"/>
    </location>
</feature>